<keyword evidence="2 5" id="KW-0812">Transmembrane</keyword>
<dbReference type="AlphaFoldDB" id="A0A4U5MLX8"/>
<organism evidence="6 7">
    <name type="scientific">Steinernema carpocapsae</name>
    <name type="common">Entomopathogenic nematode</name>
    <dbReference type="NCBI Taxonomy" id="34508"/>
    <lineage>
        <taxon>Eukaryota</taxon>
        <taxon>Metazoa</taxon>
        <taxon>Ecdysozoa</taxon>
        <taxon>Nematoda</taxon>
        <taxon>Chromadorea</taxon>
        <taxon>Rhabditida</taxon>
        <taxon>Tylenchina</taxon>
        <taxon>Panagrolaimomorpha</taxon>
        <taxon>Strongyloidoidea</taxon>
        <taxon>Steinernematidae</taxon>
        <taxon>Steinernema</taxon>
    </lineage>
</organism>
<comment type="subcellular location">
    <subcellularLocation>
        <location evidence="1">Endomembrane system</location>
        <topology evidence="1">Multi-pass membrane protein</topology>
    </subcellularLocation>
</comment>
<evidence type="ECO:0000256" key="4">
    <source>
        <dbReference type="ARBA" id="ARBA00023136"/>
    </source>
</evidence>
<evidence type="ECO:0000313" key="6">
    <source>
        <dbReference type="EMBL" id="TKR70163.1"/>
    </source>
</evidence>
<evidence type="ECO:0000256" key="1">
    <source>
        <dbReference type="ARBA" id="ARBA00004127"/>
    </source>
</evidence>
<evidence type="ECO:0000256" key="5">
    <source>
        <dbReference type="SAM" id="Phobius"/>
    </source>
</evidence>
<dbReference type="GO" id="GO:0012505">
    <property type="term" value="C:endomembrane system"/>
    <property type="evidence" value="ECO:0007669"/>
    <property type="project" value="UniProtKB-SubCell"/>
</dbReference>
<reference evidence="6 7" key="2">
    <citation type="journal article" date="2019" name="G3 (Bethesda)">
        <title>Hybrid Assembly of the Genome of the Entomopathogenic Nematode Steinernema carpocapsae Identifies the X-Chromosome.</title>
        <authorList>
            <person name="Serra L."/>
            <person name="Macchietto M."/>
            <person name="Macias-Munoz A."/>
            <person name="McGill C.J."/>
            <person name="Rodriguez I.M."/>
            <person name="Rodriguez B."/>
            <person name="Murad R."/>
            <person name="Mortazavi A."/>
        </authorList>
    </citation>
    <scope>NUCLEOTIDE SEQUENCE [LARGE SCALE GENOMIC DNA]</scope>
    <source>
        <strain evidence="6 7">ALL</strain>
    </source>
</reference>
<evidence type="ECO:0000313" key="7">
    <source>
        <dbReference type="Proteomes" id="UP000298663"/>
    </source>
</evidence>
<dbReference type="InterPro" id="IPR051115">
    <property type="entry name" value="LAPTM_transporter"/>
</dbReference>
<accession>A0A4U5MLX8</accession>
<dbReference type="Proteomes" id="UP000298663">
    <property type="component" value="Unassembled WGS sequence"/>
</dbReference>
<proteinExistence type="predicted"/>
<evidence type="ECO:0000256" key="2">
    <source>
        <dbReference type="ARBA" id="ARBA00022692"/>
    </source>
</evidence>
<comment type="caution">
    <text evidence="6">The sequence shown here is derived from an EMBL/GenBank/DDBJ whole genome shotgun (WGS) entry which is preliminary data.</text>
</comment>
<dbReference type="GO" id="GO:0005765">
    <property type="term" value="C:lysosomal membrane"/>
    <property type="evidence" value="ECO:0007669"/>
    <property type="project" value="TreeGrafter"/>
</dbReference>
<sequence length="183" mass="20829">MSGSLQFCCFGTVEVKTATIVIGSLYMLTGFLGIYNNFVPLAIGEPTPKSFTVVGLSIVSIMVGLLTFHSANSEKPRRLIPVLVFMTIQITLLLFFIFGFIMFQFIPDVALEKLKDHYQQDKEPTVGELRTSLLLMTLLFACLTALSLWFLKTIYTCFRFLKLLKKPEETEMSHVERMGEMRY</sequence>
<feature type="transmembrane region" description="Helical" evidence="5">
    <location>
        <begin position="80"/>
        <end position="106"/>
    </location>
</feature>
<keyword evidence="7" id="KW-1185">Reference proteome</keyword>
<feature type="transmembrane region" description="Helical" evidence="5">
    <location>
        <begin position="50"/>
        <end position="68"/>
    </location>
</feature>
<reference evidence="6 7" key="1">
    <citation type="journal article" date="2015" name="Genome Biol.">
        <title>Comparative genomics of Steinernema reveals deeply conserved gene regulatory networks.</title>
        <authorList>
            <person name="Dillman A.R."/>
            <person name="Macchietto M."/>
            <person name="Porter C.F."/>
            <person name="Rogers A."/>
            <person name="Williams B."/>
            <person name="Antoshechkin I."/>
            <person name="Lee M.M."/>
            <person name="Goodwin Z."/>
            <person name="Lu X."/>
            <person name="Lewis E.E."/>
            <person name="Goodrich-Blair H."/>
            <person name="Stock S.P."/>
            <person name="Adams B.J."/>
            <person name="Sternberg P.W."/>
            <person name="Mortazavi A."/>
        </authorList>
    </citation>
    <scope>NUCLEOTIDE SEQUENCE [LARGE SCALE GENOMIC DNA]</scope>
    <source>
        <strain evidence="6 7">ALL</strain>
    </source>
</reference>
<dbReference type="EMBL" id="AZBU02000007">
    <property type="protein sequence ID" value="TKR70163.1"/>
    <property type="molecule type" value="Genomic_DNA"/>
</dbReference>
<gene>
    <name evidence="6" type="ORF">L596_022221</name>
</gene>
<feature type="transmembrane region" description="Helical" evidence="5">
    <location>
        <begin position="133"/>
        <end position="155"/>
    </location>
</feature>
<keyword evidence="3 5" id="KW-1133">Transmembrane helix</keyword>
<keyword evidence="4 5" id="KW-0472">Membrane</keyword>
<protein>
    <submittedName>
        <fullName evidence="6">Uncharacterized protein</fullName>
    </submittedName>
</protein>
<name>A0A4U5MLX8_STECR</name>
<evidence type="ECO:0000256" key="3">
    <source>
        <dbReference type="ARBA" id="ARBA00022989"/>
    </source>
</evidence>
<dbReference type="PANTHER" id="PTHR12479:SF10">
    <property type="entry name" value="LYSOSOMAL-ASSOCIATED TRANSMEMBRANE PROTEIN"/>
    <property type="match status" value="1"/>
</dbReference>
<dbReference type="PANTHER" id="PTHR12479">
    <property type="entry name" value="LYSOSOMAL-ASSOCIATED TRANSMEMBRANE PROTEIN"/>
    <property type="match status" value="1"/>
</dbReference>
<feature type="transmembrane region" description="Helical" evidence="5">
    <location>
        <begin position="20"/>
        <end position="38"/>
    </location>
</feature>